<organism evidence="1 2">
    <name type="scientific">Mariniflexile gromovii</name>
    <dbReference type="NCBI Taxonomy" id="362523"/>
    <lineage>
        <taxon>Bacteria</taxon>
        <taxon>Pseudomonadati</taxon>
        <taxon>Bacteroidota</taxon>
        <taxon>Flavobacteriia</taxon>
        <taxon>Flavobacteriales</taxon>
        <taxon>Flavobacteriaceae</taxon>
        <taxon>Mariniflexile</taxon>
    </lineage>
</organism>
<protein>
    <submittedName>
        <fullName evidence="1">DUF4968 domain-containing protein</fullName>
    </submittedName>
</protein>
<dbReference type="Gene3D" id="2.60.40.1760">
    <property type="entry name" value="glycosyl hydrolase (family 31)"/>
    <property type="match status" value="1"/>
</dbReference>
<name>A0ABS4BTF6_9FLAO</name>
<evidence type="ECO:0000313" key="1">
    <source>
        <dbReference type="EMBL" id="MBP0903846.1"/>
    </source>
</evidence>
<dbReference type="Proteomes" id="UP000670776">
    <property type="component" value="Unassembled WGS sequence"/>
</dbReference>
<keyword evidence="2" id="KW-1185">Reference proteome</keyword>
<sequence>MGVNQVFVNIKKAGHGVTIQQDSIIINIEVINEYIIHVNKMKNGSKPSTIPVYVTVLKPQNVAWKLKEAKDVITISTNALNVFVKNDDVIDYQTKDCINLVSKTN</sequence>
<comment type="caution">
    <text evidence="1">The sequence shown here is derived from an EMBL/GenBank/DDBJ whole genome shotgun (WGS) entry which is preliminary data.</text>
</comment>
<dbReference type="SUPFAM" id="SSF74650">
    <property type="entry name" value="Galactose mutarotase-like"/>
    <property type="match status" value="1"/>
</dbReference>
<evidence type="ECO:0000313" key="2">
    <source>
        <dbReference type="Proteomes" id="UP000670776"/>
    </source>
</evidence>
<dbReference type="EMBL" id="JAGJCB010000006">
    <property type="protein sequence ID" value="MBP0903846.1"/>
    <property type="molecule type" value="Genomic_DNA"/>
</dbReference>
<accession>A0ABS4BTF6</accession>
<reference evidence="1 2" key="1">
    <citation type="submission" date="2021-04" db="EMBL/GenBank/DDBJ databases">
        <title>Mariniflexile gromovii gen. nov., sp. nov., a gliding bacterium isolated from the sea urchin Strongylocentrotus intermedius.</title>
        <authorList>
            <person name="Ko S."/>
            <person name="Le V."/>
            <person name="Ahn C.-Y."/>
            <person name="Oh H.-M."/>
        </authorList>
    </citation>
    <scope>NUCLEOTIDE SEQUENCE [LARGE SCALE GENOMIC DNA]</scope>
    <source>
        <strain evidence="1 2">KCTC 12570</strain>
    </source>
</reference>
<gene>
    <name evidence="1" type="ORF">J8H85_08385</name>
</gene>
<proteinExistence type="predicted"/>
<dbReference type="InterPro" id="IPR011013">
    <property type="entry name" value="Gal_mutarotase_sf_dom"/>
</dbReference>